<keyword evidence="1" id="KW-0732">Signal</keyword>
<dbReference type="PATRIC" id="fig|1396.428.peg.4701"/>
<dbReference type="AlphaFoldDB" id="A0A0G8EY20"/>
<accession>A0A0G8EY20</accession>
<dbReference type="Proteomes" id="UP000035214">
    <property type="component" value="Unassembled WGS sequence"/>
</dbReference>
<organism evidence="2 3">
    <name type="scientific">Bacillus cereus</name>
    <dbReference type="NCBI Taxonomy" id="1396"/>
    <lineage>
        <taxon>Bacteria</taxon>
        <taxon>Bacillati</taxon>
        <taxon>Bacillota</taxon>
        <taxon>Bacilli</taxon>
        <taxon>Bacillales</taxon>
        <taxon>Bacillaceae</taxon>
        <taxon>Bacillus</taxon>
        <taxon>Bacillus cereus group</taxon>
    </lineage>
</organism>
<dbReference type="RefSeq" id="WP_046955394.1">
    <property type="nucleotide sequence ID" value="NZ_JBNTLM010000004.1"/>
</dbReference>
<evidence type="ECO:0000256" key="1">
    <source>
        <dbReference type="SAM" id="SignalP"/>
    </source>
</evidence>
<sequence>MLKGKKTIITMLCATMLGTTSLIATSAKAETDTKLENSITDFGMKDLELNDYQLNELKNNRPITISTAAAEIRIEPQRAGAKVFNIKTYLKNSYCKDVLKNYNAWNSTNKWAKTVKYIVSLAPAAGLSMFMYDLGADRIITPIKSAVKQGKGVEMSYKYTIPVGTNIGEITNSKVTVK</sequence>
<protein>
    <submittedName>
        <fullName evidence="2">Uncharacterized protein</fullName>
    </submittedName>
</protein>
<feature type="signal peptide" evidence="1">
    <location>
        <begin position="1"/>
        <end position="29"/>
    </location>
</feature>
<name>A0A0G8EY20_BACCE</name>
<dbReference type="EMBL" id="LCYI01000024">
    <property type="protein sequence ID" value="KLA29218.1"/>
    <property type="molecule type" value="Genomic_DNA"/>
</dbReference>
<gene>
    <name evidence="2" type="ORF">B4077_0817</name>
</gene>
<proteinExistence type="predicted"/>
<feature type="chain" id="PRO_5014514814" evidence="1">
    <location>
        <begin position="30"/>
        <end position="178"/>
    </location>
</feature>
<comment type="caution">
    <text evidence="2">The sequence shown here is derived from an EMBL/GenBank/DDBJ whole genome shotgun (WGS) entry which is preliminary data.</text>
</comment>
<evidence type="ECO:0000313" key="2">
    <source>
        <dbReference type="EMBL" id="KLA29218.1"/>
    </source>
</evidence>
<reference evidence="2 3" key="1">
    <citation type="submission" date="2015-04" db="EMBL/GenBank/DDBJ databases">
        <title>Draft Genome Sequences of Eight Spore-Forming Food Isolates of Bacillus cereus Genome sequencing.</title>
        <authorList>
            <person name="Krawcyk A.O."/>
            <person name="de Jong A."/>
            <person name="Eijlander R.T."/>
            <person name="Berendsen E.M."/>
            <person name="Holsappel S."/>
            <person name="Wells-Bennik M."/>
            <person name="Kuipers O.P."/>
        </authorList>
    </citation>
    <scope>NUCLEOTIDE SEQUENCE [LARGE SCALE GENOMIC DNA]</scope>
    <source>
        <strain evidence="2 3">B4077</strain>
    </source>
</reference>
<evidence type="ECO:0000313" key="3">
    <source>
        <dbReference type="Proteomes" id="UP000035214"/>
    </source>
</evidence>